<evidence type="ECO:0000256" key="3">
    <source>
        <dbReference type="ARBA" id="ARBA00022630"/>
    </source>
</evidence>
<keyword evidence="4" id="KW-0274">FAD</keyword>
<sequence>MPERMGHEGAARPRVVVVGGGFGGLEVVRALGRAPVDITLIDRQNHHCFQPLLYQVATAALSPADIAWPIRGIVGSRPNVTVLMAEVDAVDTAGRCVRTTAADIPYDVLVLATGATHSYFGHDEWSEAAPGLKRVEDATEIRRRVLIAFERAELVSDPAERARLMTFVLVGGGPTGVEMAGAIAELARHALPLDFHHIDPRRARIVLVEAGPRILAAFPEHLSAYAKRALEKMGVEVRTGVPVTACDESGVTLAEERLPAATIIWAAGVVASPAARWLGVESDRAGRVPVEADLSVPGHPEIFAIGDTATRKQDGKPIPGIAPAAKQMGRYVGRRIAARAAGEPETGPFVYRHQGDLATIGRKAAVVKLGRLELRGFLGWVFWSVVHVYFLIGTRNRLSVALSWGWNYLTFQRGARLITETGPPVLRRRQKEG</sequence>
<evidence type="ECO:0000256" key="8">
    <source>
        <dbReference type="ARBA" id="ARBA00047599"/>
    </source>
</evidence>
<dbReference type="GO" id="GO:0050136">
    <property type="term" value="F:NADH dehydrogenase (quinone) (non-electrogenic) activity"/>
    <property type="evidence" value="ECO:0007669"/>
    <property type="project" value="UniProtKB-EC"/>
</dbReference>
<keyword evidence="13" id="KW-1185">Reference proteome</keyword>
<dbReference type="SUPFAM" id="SSF51905">
    <property type="entry name" value="FAD/NAD(P)-binding domain"/>
    <property type="match status" value="1"/>
</dbReference>
<dbReference type="EMBL" id="JACHOO010000001">
    <property type="protein sequence ID" value="MBB5751295.1"/>
    <property type="molecule type" value="Genomic_DNA"/>
</dbReference>
<comment type="similarity">
    <text evidence="1">Belongs to the NADH dehydrogenase family.</text>
</comment>
<keyword evidence="5" id="KW-0809">Transit peptide</keyword>
<keyword evidence="6 12" id="KW-0560">Oxidoreductase</keyword>
<evidence type="ECO:0000256" key="4">
    <source>
        <dbReference type="ARBA" id="ARBA00022827"/>
    </source>
</evidence>
<dbReference type="PANTHER" id="PTHR43706:SF47">
    <property type="entry name" value="EXTERNAL NADH-UBIQUINONE OXIDOREDUCTASE 1, MITOCHONDRIAL-RELATED"/>
    <property type="match status" value="1"/>
</dbReference>
<dbReference type="Proteomes" id="UP000523821">
    <property type="component" value="Unassembled WGS sequence"/>
</dbReference>
<dbReference type="InterPro" id="IPR045024">
    <property type="entry name" value="NDH-2"/>
</dbReference>
<evidence type="ECO:0000256" key="9">
    <source>
        <dbReference type="SAM" id="Phobius"/>
    </source>
</evidence>
<feature type="transmembrane region" description="Helical" evidence="9">
    <location>
        <begin position="374"/>
        <end position="392"/>
    </location>
</feature>
<dbReference type="AlphaFoldDB" id="A0A7W9CSX9"/>
<proteinExistence type="inferred from homology"/>
<dbReference type="Pfam" id="PF22366">
    <property type="entry name" value="NDH2_C"/>
    <property type="match status" value="1"/>
</dbReference>
<dbReference type="PRINTS" id="PR00368">
    <property type="entry name" value="FADPNR"/>
</dbReference>
<dbReference type="RefSeq" id="WP_183851862.1">
    <property type="nucleotide sequence ID" value="NZ_JACHOO010000001.1"/>
</dbReference>
<dbReference type="InterPro" id="IPR023753">
    <property type="entry name" value="FAD/NAD-binding_dom"/>
</dbReference>
<evidence type="ECO:0000313" key="12">
    <source>
        <dbReference type="EMBL" id="MBB5751295.1"/>
    </source>
</evidence>
<reference evidence="12 13" key="1">
    <citation type="submission" date="2020-08" db="EMBL/GenBank/DDBJ databases">
        <title>Genomic Encyclopedia of Type Strains, Phase IV (KMG-IV): sequencing the most valuable type-strain genomes for metagenomic binning, comparative biology and taxonomic classification.</title>
        <authorList>
            <person name="Goeker M."/>
        </authorList>
    </citation>
    <scope>NUCLEOTIDE SEQUENCE [LARGE SCALE GENOMIC DNA]</scope>
    <source>
        <strain evidence="12 13">DSM 16268</strain>
    </source>
</reference>
<evidence type="ECO:0000313" key="13">
    <source>
        <dbReference type="Proteomes" id="UP000523821"/>
    </source>
</evidence>
<protein>
    <recommendedName>
        <fullName evidence="2">NADH:ubiquinone reductase (non-electrogenic)</fullName>
        <ecNumber evidence="2">1.6.5.9</ecNumber>
    </recommendedName>
</protein>
<evidence type="ECO:0000256" key="2">
    <source>
        <dbReference type="ARBA" id="ARBA00012637"/>
    </source>
</evidence>
<keyword evidence="3" id="KW-0285">Flavoprotein</keyword>
<dbReference type="PANTHER" id="PTHR43706">
    <property type="entry name" value="NADH DEHYDROGENASE"/>
    <property type="match status" value="1"/>
</dbReference>
<evidence type="ECO:0000256" key="6">
    <source>
        <dbReference type="ARBA" id="ARBA00023002"/>
    </source>
</evidence>
<comment type="catalytic activity">
    <reaction evidence="8">
        <text>a quinone + NADH + H(+) = a quinol + NAD(+)</text>
        <dbReference type="Rhea" id="RHEA:46160"/>
        <dbReference type="ChEBI" id="CHEBI:15378"/>
        <dbReference type="ChEBI" id="CHEBI:24646"/>
        <dbReference type="ChEBI" id="CHEBI:57540"/>
        <dbReference type="ChEBI" id="CHEBI:57945"/>
        <dbReference type="ChEBI" id="CHEBI:132124"/>
        <dbReference type="EC" id="1.6.5.9"/>
    </reaction>
</comment>
<evidence type="ECO:0000256" key="7">
    <source>
        <dbReference type="ARBA" id="ARBA00023027"/>
    </source>
</evidence>
<keyword evidence="9" id="KW-1133">Transmembrane helix</keyword>
<keyword evidence="9" id="KW-0472">Membrane</keyword>
<dbReference type="InterPro" id="IPR054585">
    <property type="entry name" value="NDH2-like_C"/>
</dbReference>
<dbReference type="PRINTS" id="PR00411">
    <property type="entry name" value="PNDRDTASEI"/>
</dbReference>
<accession>A0A7W9CSX9</accession>
<evidence type="ECO:0000256" key="5">
    <source>
        <dbReference type="ARBA" id="ARBA00022946"/>
    </source>
</evidence>
<keyword evidence="7" id="KW-0520">NAD</keyword>
<name>A0A7W9CSX9_9HYPH</name>
<evidence type="ECO:0000259" key="11">
    <source>
        <dbReference type="Pfam" id="PF22366"/>
    </source>
</evidence>
<feature type="domain" description="External alternative NADH-ubiquinone oxidoreductase-like C-terminal" evidence="11">
    <location>
        <begin position="353"/>
        <end position="409"/>
    </location>
</feature>
<dbReference type="Pfam" id="PF07992">
    <property type="entry name" value="Pyr_redox_2"/>
    <property type="match status" value="1"/>
</dbReference>
<comment type="caution">
    <text evidence="12">The sequence shown here is derived from an EMBL/GenBank/DDBJ whole genome shotgun (WGS) entry which is preliminary data.</text>
</comment>
<feature type="domain" description="FAD/NAD(P)-binding" evidence="10">
    <location>
        <begin position="14"/>
        <end position="329"/>
    </location>
</feature>
<evidence type="ECO:0000259" key="10">
    <source>
        <dbReference type="Pfam" id="PF07992"/>
    </source>
</evidence>
<keyword evidence="9" id="KW-0812">Transmembrane</keyword>
<dbReference type="Gene3D" id="3.50.50.100">
    <property type="match status" value="1"/>
</dbReference>
<gene>
    <name evidence="12" type="ORF">GGQ63_000338</name>
</gene>
<organism evidence="12 13">
    <name type="scientific">Prosthecomicrobium pneumaticum</name>
    <dbReference type="NCBI Taxonomy" id="81895"/>
    <lineage>
        <taxon>Bacteria</taxon>
        <taxon>Pseudomonadati</taxon>
        <taxon>Pseudomonadota</taxon>
        <taxon>Alphaproteobacteria</taxon>
        <taxon>Hyphomicrobiales</taxon>
        <taxon>Kaistiaceae</taxon>
        <taxon>Prosthecomicrobium</taxon>
    </lineage>
</organism>
<dbReference type="EC" id="1.6.5.9" evidence="2"/>
<evidence type="ECO:0000256" key="1">
    <source>
        <dbReference type="ARBA" id="ARBA00005272"/>
    </source>
</evidence>
<dbReference type="InterPro" id="IPR036188">
    <property type="entry name" value="FAD/NAD-bd_sf"/>
</dbReference>